<evidence type="ECO:0000256" key="4">
    <source>
        <dbReference type="ARBA" id="ARBA00022741"/>
    </source>
</evidence>
<evidence type="ECO:0000256" key="3">
    <source>
        <dbReference type="ARBA" id="ARBA00022679"/>
    </source>
</evidence>
<evidence type="ECO:0000256" key="1">
    <source>
        <dbReference type="ARBA" id="ARBA00012513"/>
    </source>
</evidence>
<comment type="catalytic activity">
    <reaction evidence="7">
        <text>L-threonyl-[protein] + ATP = O-phospho-L-threonyl-[protein] + ADP + H(+)</text>
        <dbReference type="Rhea" id="RHEA:46608"/>
        <dbReference type="Rhea" id="RHEA-COMP:11060"/>
        <dbReference type="Rhea" id="RHEA-COMP:11605"/>
        <dbReference type="ChEBI" id="CHEBI:15378"/>
        <dbReference type="ChEBI" id="CHEBI:30013"/>
        <dbReference type="ChEBI" id="CHEBI:30616"/>
        <dbReference type="ChEBI" id="CHEBI:61977"/>
        <dbReference type="ChEBI" id="CHEBI:456216"/>
        <dbReference type="EC" id="2.7.11.1"/>
    </reaction>
</comment>
<organism evidence="11 12">
    <name type="scientific">Crotalus adamanteus</name>
    <name type="common">Eastern diamondback rattlesnake</name>
    <dbReference type="NCBI Taxonomy" id="8729"/>
    <lineage>
        <taxon>Eukaryota</taxon>
        <taxon>Metazoa</taxon>
        <taxon>Chordata</taxon>
        <taxon>Craniata</taxon>
        <taxon>Vertebrata</taxon>
        <taxon>Euteleostomi</taxon>
        <taxon>Lepidosauria</taxon>
        <taxon>Squamata</taxon>
        <taxon>Bifurcata</taxon>
        <taxon>Unidentata</taxon>
        <taxon>Episquamata</taxon>
        <taxon>Toxicofera</taxon>
        <taxon>Serpentes</taxon>
        <taxon>Colubroidea</taxon>
        <taxon>Viperidae</taxon>
        <taxon>Crotalinae</taxon>
        <taxon>Crotalus</taxon>
    </lineage>
</organism>
<comment type="catalytic activity">
    <reaction evidence="8">
        <text>L-seryl-[protein] + ATP = O-phospho-L-seryl-[protein] + ADP + H(+)</text>
        <dbReference type="Rhea" id="RHEA:17989"/>
        <dbReference type="Rhea" id="RHEA-COMP:9863"/>
        <dbReference type="Rhea" id="RHEA-COMP:11604"/>
        <dbReference type="ChEBI" id="CHEBI:15378"/>
        <dbReference type="ChEBI" id="CHEBI:29999"/>
        <dbReference type="ChEBI" id="CHEBI:30616"/>
        <dbReference type="ChEBI" id="CHEBI:83421"/>
        <dbReference type="ChEBI" id="CHEBI:456216"/>
        <dbReference type="EC" id="2.7.11.1"/>
    </reaction>
</comment>
<feature type="compositionally biased region" description="Basic and acidic residues" evidence="9">
    <location>
        <begin position="434"/>
        <end position="447"/>
    </location>
</feature>
<dbReference type="EMBL" id="JAOTOJ010000011">
    <property type="protein sequence ID" value="KAK9394228.1"/>
    <property type="molecule type" value="Genomic_DNA"/>
</dbReference>
<feature type="region of interest" description="Disordered" evidence="9">
    <location>
        <begin position="427"/>
        <end position="447"/>
    </location>
</feature>
<feature type="region of interest" description="Disordered" evidence="9">
    <location>
        <begin position="134"/>
        <end position="159"/>
    </location>
</feature>
<comment type="caution">
    <text evidence="11">The sequence shown here is derived from an EMBL/GenBank/DDBJ whole genome shotgun (WGS) entry which is preliminary data.</text>
</comment>
<dbReference type="SUPFAM" id="SSF103243">
    <property type="entry name" value="KA1-like"/>
    <property type="match status" value="1"/>
</dbReference>
<evidence type="ECO:0000256" key="9">
    <source>
        <dbReference type="SAM" id="MobiDB-lite"/>
    </source>
</evidence>
<keyword evidence="6" id="KW-0067">ATP-binding</keyword>
<protein>
    <recommendedName>
        <fullName evidence="1">non-specific serine/threonine protein kinase</fullName>
        <ecNumber evidence="1">2.7.11.1</ecNumber>
    </recommendedName>
</protein>
<dbReference type="AlphaFoldDB" id="A0AAW1AWD5"/>
<evidence type="ECO:0000256" key="5">
    <source>
        <dbReference type="ARBA" id="ARBA00022777"/>
    </source>
</evidence>
<feature type="region of interest" description="Disordered" evidence="9">
    <location>
        <begin position="42"/>
        <end position="112"/>
    </location>
</feature>
<dbReference type="GO" id="GO:0004674">
    <property type="term" value="F:protein serine/threonine kinase activity"/>
    <property type="evidence" value="ECO:0007669"/>
    <property type="project" value="UniProtKB-KW"/>
</dbReference>
<keyword evidence="2" id="KW-0723">Serine/threonine-protein kinase</keyword>
<evidence type="ECO:0000256" key="7">
    <source>
        <dbReference type="ARBA" id="ARBA00047899"/>
    </source>
</evidence>
<accession>A0AAW1AWD5</accession>
<evidence type="ECO:0000313" key="12">
    <source>
        <dbReference type="Proteomes" id="UP001474421"/>
    </source>
</evidence>
<evidence type="ECO:0000256" key="2">
    <source>
        <dbReference type="ARBA" id="ARBA00022527"/>
    </source>
</evidence>
<gene>
    <name evidence="11" type="ORF">NXF25_014756</name>
</gene>
<feature type="compositionally biased region" description="Low complexity" evidence="9">
    <location>
        <begin position="97"/>
        <end position="112"/>
    </location>
</feature>
<dbReference type="GO" id="GO:0005524">
    <property type="term" value="F:ATP binding"/>
    <property type="evidence" value="ECO:0007669"/>
    <property type="project" value="UniProtKB-KW"/>
</dbReference>
<keyword evidence="5 11" id="KW-0418">Kinase</keyword>
<evidence type="ECO:0000256" key="6">
    <source>
        <dbReference type="ARBA" id="ARBA00022840"/>
    </source>
</evidence>
<dbReference type="EC" id="2.7.11.1" evidence="1"/>
<evidence type="ECO:0000256" key="8">
    <source>
        <dbReference type="ARBA" id="ARBA00048679"/>
    </source>
</evidence>
<dbReference type="Proteomes" id="UP001474421">
    <property type="component" value="Unassembled WGS sequence"/>
</dbReference>
<keyword evidence="3" id="KW-0808">Transferase</keyword>
<keyword evidence="4" id="KW-0547">Nucleotide-binding</keyword>
<name>A0AAW1AWD5_CROAD</name>
<proteinExistence type="predicted"/>
<dbReference type="FunFam" id="3.30.310.80:FF:000011">
    <property type="entry name" value="Non-specific serine/threonine protein kinase"/>
    <property type="match status" value="1"/>
</dbReference>
<feature type="region of interest" description="Disordered" evidence="9">
    <location>
        <begin position="246"/>
        <end position="274"/>
    </location>
</feature>
<reference evidence="11 12" key="1">
    <citation type="journal article" date="2024" name="Proc. Natl. Acad. Sci. U.S.A.">
        <title>The genetic regulatory architecture and epigenomic basis for age-related changes in rattlesnake venom.</title>
        <authorList>
            <person name="Hogan M.P."/>
            <person name="Holding M.L."/>
            <person name="Nystrom G.S."/>
            <person name="Colston T.J."/>
            <person name="Bartlett D.A."/>
            <person name="Mason A.J."/>
            <person name="Ellsworth S.A."/>
            <person name="Rautsaw R.M."/>
            <person name="Lawrence K.C."/>
            <person name="Strickland J.L."/>
            <person name="He B."/>
            <person name="Fraser P."/>
            <person name="Margres M.J."/>
            <person name="Gilbert D.M."/>
            <person name="Gibbs H.L."/>
            <person name="Parkinson C.L."/>
            <person name="Rokyta D.R."/>
        </authorList>
    </citation>
    <scope>NUCLEOTIDE SEQUENCE [LARGE SCALE GENOMIC DNA]</scope>
    <source>
        <strain evidence="11">DRR0105</strain>
    </source>
</reference>
<dbReference type="Gene3D" id="3.30.310.80">
    <property type="entry name" value="Kinase associated domain 1, KA1"/>
    <property type="match status" value="1"/>
</dbReference>
<evidence type="ECO:0000313" key="11">
    <source>
        <dbReference type="EMBL" id="KAK9394228.1"/>
    </source>
</evidence>
<evidence type="ECO:0000259" key="10">
    <source>
        <dbReference type="Pfam" id="PF02149"/>
    </source>
</evidence>
<dbReference type="InterPro" id="IPR028375">
    <property type="entry name" value="KA1/Ssp2_C"/>
</dbReference>
<sequence>MASQAPPPQAWAQLLPPQRCLAEGGCVPWRPSWERRGRLWATPCPDRAVQGRKPEEPLGGLCEAVRGEREPDPENQLEGASPLHILGSASSPPPKRLQPQRQDQPPPTNLSCSLPTPLSLWLLSVFRVTLDPSKRQNSNRWEPGPRCPLPPGGSKQGRLRARPAQSLPVITPKPLAQVEAEQQASSCMGEAQPAPYPQPGADSGTVCGPGKPLFVVLNGRSQAARVPLAASRGFWTWRLTVEGEFPRMKPGSQTNLRESGDLRSQARPGSPSSGLRGICRLRPLSRLLLLLARSCNLPWHQKEAEPRLLRFTWNVKLTSTRSAEAILAALCQATDSANCCRRQTEPFVLSCTHGKSASEHFCCFEVEVCRLQRLGGLHGVLFRRQAGTSLAFRSLGPDSPWVNLCCQGDPQLLPWKAPASLSVVLGGGRGGQEGGERKGREGRWPLL</sequence>
<dbReference type="Pfam" id="PF02149">
    <property type="entry name" value="KA1"/>
    <property type="match status" value="1"/>
</dbReference>
<dbReference type="InterPro" id="IPR001772">
    <property type="entry name" value="KA1_dom"/>
</dbReference>
<keyword evidence="12" id="KW-1185">Reference proteome</keyword>
<feature type="domain" description="KA1" evidence="10">
    <location>
        <begin position="364"/>
        <end position="395"/>
    </location>
</feature>